<proteinExistence type="predicted"/>
<dbReference type="GeneID" id="25900952"/>
<accession>A0A0L0GEW6</accession>
<keyword evidence="1" id="KW-0812">Transmembrane</keyword>
<dbReference type="RefSeq" id="XP_014161313.1">
    <property type="nucleotide sequence ID" value="XM_014305838.1"/>
</dbReference>
<feature type="transmembrane region" description="Helical" evidence="1">
    <location>
        <begin position="148"/>
        <end position="168"/>
    </location>
</feature>
<dbReference type="Proteomes" id="UP000054560">
    <property type="component" value="Unassembled WGS sequence"/>
</dbReference>
<sequence length="259" mass="28773">MGPDMVFTPLFLIKCIFLRLFWLSSSRSLHITALEPCLSQQTRDMFLARGMALRNSPANTLQLNGKIESSIHTKVTTLLLIDSLQPVALWADTIAHADTIRNENSDANEHIHSLPISGMVPLSHVSQTHATDAWSCSNSRVQLPTLRISIVPLLALAFFSAVNLIVPLTPERYKTLQRNVNSIPGMSSASLMNFPNGTLPENVARVPQILRATSSLQSGIILILPSLRQCPMFQPFLRLLPHLHLFPSSMRPPLRPHKV</sequence>
<keyword evidence="1" id="KW-0472">Membrane</keyword>
<evidence type="ECO:0000313" key="2">
    <source>
        <dbReference type="EMBL" id="KNC87411.1"/>
    </source>
</evidence>
<keyword evidence="1" id="KW-1133">Transmembrane helix</keyword>
<reference evidence="2 3" key="1">
    <citation type="submission" date="2011-02" db="EMBL/GenBank/DDBJ databases">
        <title>The Genome Sequence of Sphaeroforma arctica JP610.</title>
        <authorList>
            <consortium name="The Broad Institute Genome Sequencing Platform"/>
            <person name="Russ C."/>
            <person name="Cuomo C."/>
            <person name="Young S.K."/>
            <person name="Zeng Q."/>
            <person name="Gargeya S."/>
            <person name="Alvarado L."/>
            <person name="Berlin A."/>
            <person name="Chapman S.B."/>
            <person name="Chen Z."/>
            <person name="Freedman E."/>
            <person name="Gellesch M."/>
            <person name="Goldberg J."/>
            <person name="Griggs A."/>
            <person name="Gujja S."/>
            <person name="Heilman E."/>
            <person name="Heiman D."/>
            <person name="Howarth C."/>
            <person name="Mehta T."/>
            <person name="Neiman D."/>
            <person name="Pearson M."/>
            <person name="Roberts A."/>
            <person name="Saif S."/>
            <person name="Shea T."/>
            <person name="Shenoy N."/>
            <person name="Sisk P."/>
            <person name="Stolte C."/>
            <person name="Sykes S."/>
            <person name="White J."/>
            <person name="Yandava C."/>
            <person name="Burger G."/>
            <person name="Gray M.W."/>
            <person name="Holland P.W.H."/>
            <person name="King N."/>
            <person name="Lang F.B.F."/>
            <person name="Roger A.J."/>
            <person name="Ruiz-Trillo I."/>
            <person name="Haas B."/>
            <person name="Nusbaum C."/>
            <person name="Birren B."/>
        </authorList>
    </citation>
    <scope>NUCLEOTIDE SEQUENCE [LARGE SCALE GENOMIC DNA]</scope>
    <source>
        <strain evidence="2 3">JP610</strain>
    </source>
</reference>
<dbReference type="AlphaFoldDB" id="A0A0L0GEW6"/>
<feature type="transmembrane region" description="Helical" evidence="1">
    <location>
        <begin position="6"/>
        <end position="22"/>
    </location>
</feature>
<gene>
    <name evidence="2" type="ORF">SARC_00448</name>
</gene>
<evidence type="ECO:0000313" key="3">
    <source>
        <dbReference type="Proteomes" id="UP000054560"/>
    </source>
</evidence>
<organism evidence="2 3">
    <name type="scientific">Sphaeroforma arctica JP610</name>
    <dbReference type="NCBI Taxonomy" id="667725"/>
    <lineage>
        <taxon>Eukaryota</taxon>
        <taxon>Ichthyosporea</taxon>
        <taxon>Ichthyophonida</taxon>
        <taxon>Sphaeroforma</taxon>
    </lineage>
</organism>
<keyword evidence="3" id="KW-1185">Reference proteome</keyword>
<protein>
    <submittedName>
        <fullName evidence="2">Uncharacterized protein</fullName>
    </submittedName>
</protein>
<name>A0A0L0GEW6_9EUKA</name>
<dbReference type="EMBL" id="KQ241610">
    <property type="protein sequence ID" value="KNC87411.1"/>
    <property type="molecule type" value="Genomic_DNA"/>
</dbReference>
<evidence type="ECO:0000256" key="1">
    <source>
        <dbReference type="SAM" id="Phobius"/>
    </source>
</evidence>